<dbReference type="InterPro" id="IPR035992">
    <property type="entry name" value="Ricin_B-like_lectins"/>
</dbReference>
<dbReference type="SMART" id="SM00458">
    <property type="entry name" value="RICIN"/>
    <property type="match status" value="1"/>
</dbReference>
<keyword evidence="4" id="KW-1185">Reference proteome</keyword>
<dbReference type="Proteomes" id="UP000054270">
    <property type="component" value="Unassembled WGS sequence"/>
</dbReference>
<accession>A0A0D2P892</accession>
<dbReference type="OrthoDB" id="6770063at2759"/>
<name>A0A0D2P892_HYPSF</name>
<protein>
    <submittedName>
        <fullName evidence="3">Carbohydrate-binding module family 13 protein</fullName>
    </submittedName>
</protein>
<feature type="chain" id="PRO_5002248656" evidence="1">
    <location>
        <begin position="24"/>
        <end position="328"/>
    </location>
</feature>
<dbReference type="Gene3D" id="2.80.10.50">
    <property type="match status" value="3"/>
</dbReference>
<evidence type="ECO:0000259" key="2">
    <source>
        <dbReference type="SMART" id="SM00458"/>
    </source>
</evidence>
<evidence type="ECO:0000256" key="1">
    <source>
        <dbReference type="SAM" id="SignalP"/>
    </source>
</evidence>
<dbReference type="AlphaFoldDB" id="A0A0D2P892"/>
<dbReference type="SUPFAM" id="SSF50370">
    <property type="entry name" value="Ricin B-like lectins"/>
    <property type="match status" value="2"/>
</dbReference>
<dbReference type="EMBL" id="KN817619">
    <property type="protein sequence ID" value="KJA16570.1"/>
    <property type="molecule type" value="Genomic_DNA"/>
</dbReference>
<dbReference type="OMA" id="CMGANSS"/>
<reference evidence="4" key="1">
    <citation type="submission" date="2014-04" db="EMBL/GenBank/DDBJ databases">
        <title>Evolutionary Origins and Diversification of the Mycorrhizal Mutualists.</title>
        <authorList>
            <consortium name="DOE Joint Genome Institute"/>
            <consortium name="Mycorrhizal Genomics Consortium"/>
            <person name="Kohler A."/>
            <person name="Kuo A."/>
            <person name="Nagy L.G."/>
            <person name="Floudas D."/>
            <person name="Copeland A."/>
            <person name="Barry K.W."/>
            <person name="Cichocki N."/>
            <person name="Veneault-Fourrey C."/>
            <person name="LaButti K."/>
            <person name="Lindquist E.A."/>
            <person name="Lipzen A."/>
            <person name="Lundell T."/>
            <person name="Morin E."/>
            <person name="Murat C."/>
            <person name="Riley R."/>
            <person name="Ohm R."/>
            <person name="Sun H."/>
            <person name="Tunlid A."/>
            <person name="Henrissat B."/>
            <person name="Grigoriev I.V."/>
            <person name="Hibbett D.S."/>
            <person name="Martin F."/>
        </authorList>
    </citation>
    <scope>NUCLEOTIDE SEQUENCE [LARGE SCALE GENOMIC DNA]</scope>
    <source>
        <strain evidence="4">FD-334 SS-4</strain>
    </source>
</reference>
<feature type="domain" description="Ricin B lectin" evidence="2">
    <location>
        <begin position="88"/>
        <end position="220"/>
    </location>
</feature>
<proteinExistence type="predicted"/>
<evidence type="ECO:0000313" key="3">
    <source>
        <dbReference type="EMBL" id="KJA16570.1"/>
    </source>
</evidence>
<feature type="signal peptide" evidence="1">
    <location>
        <begin position="1"/>
        <end position="23"/>
    </location>
</feature>
<gene>
    <name evidence="3" type="ORF">HYPSUDRAFT_47285</name>
</gene>
<evidence type="ECO:0000313" key="4">
    <source>
        <dbReference type="Proteomes" id="UP000054270"/>
    </source>
</evidence>
<keyword evidence="1" id="KW-0732">Signal</keyword>
<organism evidence="3 4">
    <name type="scientific">Hypholoma sublateritium (strain FD-334 SS-4)</name>
    <dbReference type="NCBI Taxonomy" id="945553"/>
    <lineage>
        <taxon>Eukaryota</taxon>
        <taxon>Fungi</taxon>
        <taxon>Dikarya</taxon>
        <taxon>Basidiomycota</taxon>
        <taxon>Agaricomycotina</taxon>
        <taxon>Agaricomycetes</taxon>
        <taxon>Agaricomycetidae</taxon>
        <taxon>Agaricales</taxon>
        <taxon>Agaricineae</taxon>
        <taxon>Strophariaceae</taxon>
        <taxon>Hypholoma</taxon>
    </lineage>
</organism>
<dbReference type="InterPro" id="IPR000772">
    <property type="entry name" value="Ricin_B_lectin"/>
</dbReference>
<dbReference type="PROSITE" id="PS50231">
    <property type="entry name" value="RICIN_B_LECTIN"/>
    <property type="match status" value="2"/>
</dbReference>
<sequence>MPLKFNAISAIILVTASLGTVAGINIPDNLDLYQIQPPVRGSFPRTPCLTVVSAANESALFIQDCAAGTEQRGFHVVNGGSTTGAGLAGPITIFNTFCLEPTGGSTASGTKVESNSCDANSPNQLWQWNSNGTVNLAGTNKCLDLTNGNLTNGNQMQIWTCIEGNQNQIWSANTLANPLSEVLLTSNSNLCMGANSSANGSPVFITDCSDTSSLKVWEVPQIGHGNSGTYKLAFGTDEGSPIKCLDVTNGQLVPGTKLQLWDCTPGNLNQFFIPTGVIRWEATGILDGLCVDLTNGIQTKGNQLQIWNCTAGNTNQFWNDVLPPQTAI</sequence>
<dbReference type="Pfam" id="PF00652">
    <property type="entry name" value="Ricin_B_lectin"/>
    <property type="match status" value="2"/>
</dbReference>